<reference evidence="9" key="1">
    <citation type="journal article" date="2017" name="Nature">
        <title>The genome of Chenopodium quinoa.</title>
        <authorList>
            <person name="Jarvis D.E."/>
            <person name="Ho Y.S."/>
            <person name="Lightfoot D.J."/>
            <person name="Schmoeckel S.M."/>
            <person name="Li B."/>
            <person name="Borm T.J.A."/>
            <person name="Ohyanagi H."/>
            <person name="Mineta K."/>
            <person name="Michell C.T."/>
            <person name="Saber N."/>
            <person name="Kharbatia N.M."/>
            <person name="Rupper R.R."/>
            <person name="Sharp A.R."/>
            <person name="Dally N."/>
            <person name="Boughton B.A."/>
            <person name="Woo Y.H."/>
            <person name="Gao G."/>
            <person name="Schijlen E.G.W.M."/>
            <person name="Guo X."/>
            <person name="Momin A.A."/>
            <person name="Negrao S."/>
            <person name="Al-Babili S."/>
            <person name="Gehring C."/>
            <person name="Roessner U."/>
            <person name="Jung C."/>
            <person name="Murphy K."/>
            <person name="Arold S.T."/>
            <person name="Gojobori T."/>
            <person name="van der Linden C.G."/>
            <person name="van Loo E.N."/>
            <person name="Jellen E.N."/>
            <person name="Maughan P.J."/>
            <person name="Tester M."/>
        </authorList>
    </citation>
    <scope>NUCLEOTIDE SEQUENCE [LARGE SCALE GENOMIC DNA]</scope>
    <source>
        <strain evidence="9">cv. PI 614886</strain>
    </source>
</reference>
<dbReference type="Proteomes" id="UP000596660">
    <property type="component" value="Unplaced"/>
</dbReference>
<keyword evidence="6" id="KW-0964">Secreted</keyword>
<keyword evidence="6" id="KW-0961">Cell wall biogenesis/degradation</keyword>
<dbReference type="GO" id="GO:0016762">
    <property type="term" value="F:xyloglucan:xyloglucosyl transferase activity"/>
    <property type="evidence" value="ECO:0007669"/>
    <property type="project" value="UniProtKB-EC"/>
</dbReference>
<dbReference type="GeneID" id="110700259"/>
<comment type="PTM">
    <text evidence="6">Contains at least one intrachain disulfide bond essential for its enzymatic activity.</text>
</comment>
<keyword evidence="3" id="KW-1015">Disulfide bond</keyword>
<proteinExistence type="inferred from homology"/>
<dbReference type="AlphaFoldDB" id="A0A803L872"/>
<evidence type="ECO:0000313" key="9">
    <source>
        <dbReference type="EnsemblPlants" id="AUR62008061-RA:cds"/>
    </source>
</evidence>
<dbReference type="GO" id="GO:0042546">
    <property type="term" value="P:cell wall biogenesis"/>
    <property type="evidence" value="ECO:0007669"/>
    <property type="project" value="InterPro"/>
</dbReference>
<keyword evidence="7" id="KW-0472">Membrane</keyword>
<evidence type="ECO:0000256" key="6">
    <source>
        <dbReference type="RuleBase" id="RU361120"/>
    </source>
</evidence>
<protein>
    <recommendedName>
        <fullName evidence="6">Xyloglucan endotransglucosylase/hydrolase</fullName>
        <ecNumber evidence="6">2.4.1.207</ecNumber>
    </recommendedName>
</protein>
<dbReference type="GO" id="GO:0004553">
    <property type="term" value="F:hydrolase activity, hydrolyzing O-glycosyl compounds"/>
    <property type="evidence" value="ECO:0007669"/>
    <property type="project" value="InterPro"/>
</dbReference>
<dbReference type="PROSITE" id="PS01034">
    <property type="entry name" value="GH16_1"/>
    <property type="match status" value="1"/>
</dbReference>
<dbReference type="FunFam" id="2.60.120.200:FF:000025">
    <property type="entry name" value="Xyloglucan endotransglucosylase/hydrolase"/>
    <property type="match status" value="1"/>
</dbReference>
<dbReference type="InterPro" id="IPR000757">
    <property type="entry name" value="Beta-glucanase-like"/>
</dbReference>
<keyword evidence="2 6" id="KW-0378">Hydrolase</keyword>
<dbReference type="InterPro" id="IPR008263">
    <property type="entry name" value="GH16_AS"/>
</dbReference>
<dbReference type="KEGG" id="cqi:110700259"/>
<keyword evidence="6" id="KW-0134">Cell wall</keyword>
<dbReference type="EnsemblPlants" id="AUR62008061-RA">
    <property type="protein sequence ID" value="AUR62008061-RA:cds"/>
    <property type="gene ID" value="AUR62008061"/>
</dbReference>
<accession>A0A803L872</accession>
<keyword evidence="4" id="KW-0325">Glycoprotein</keyword>
<evidence type="ECO:0000259" key="8">
    <source>
        <dbReference type="PROSITE" id="PS51762"/>
    </source>
</evidence>
<sequence length="377" mass="42803">MHMHRSSSSSFLPSICSLHTFIGLAVILCVYFTLQTSISLQDKSLPSEQIKTTLPSSILLPQRYDSNDMYFHEIPTMEQPPPRSNDKAVLHSPPKAEVLGGLARDFDIAWGNGRGNFHDNGTLLTLSLDKNSGSGFESKNRFLFAKIDMKIKLIPNNSAGTVTTFYMSSNGSTHDEIDFEFLGNVSGQPYTIHTNIYCQGKGNREQQFYLWFDPTADFHKYSILWNPARIAFFVDDTPIREFNNMEVFGVPFPNKQPMRIFSSLWNADDWATQGGKVHTDWSKAPFVASFKSFISSSCVWSHGSSSCGSEDLDSESSGFENAWLRAELDSKSLRKMRRVQQNYMTYNYCNDKMRFHEGLPKECTIKGSNRGRQSQFR</sequence>
<organism evidence="9 10">
    <name type="scientific">Chenopodium quinoa</name>
    <name type="common">Quinoa</name>
    <dbReference type="NCBI Taxonomy" id="63459"/>
    <lineage>
        <taxon>Eukaryota</taxon>
        <taxon>Viridiplantae</taxon>
        <taxon>Streptophyta</taxon>
        <taxon>Embryophyta</taxon>
        <taxon>Tracheophyta</taxon>
        <taxon>Spermatophyta</taxon>
        <taxon>Magnoliopsida</taxon>
        <taxon>eudicotyledons</taxon>
        <taxon>Gunneridae</taxon>
        <taxon>Pentapetalae</taxon>
        <taxon>Caryophyllales</taxon>
        <taxon>Chenopodiaceae</taxon>
        <taxon>Chenopodioideae</taxon>
        <taxon>Atripliceae</taxon>
        <taxon>Chenopodium</taxon>
    </lineage>
</organism>
<keyword evidence="6" id="KW-0052">Apoplast</keyword>
<dbReference type="GO" id="GO:0010411">
    <property type="term" value="P:xyloglucan metabolic process"/>
    <property type="evidence" value="ECO:0007669"/>
    <property type="project" value="InterPro"/>
</dbReference>
<dbReference type="GO" id="GO:0071555">
    <property type="term" value="P:cell wall organization"/>
    <property type="evidence" value="ECO:0007669"/>
    <property type="project" value="UniProtKB-KW"/>
</dbReference>
<evidence type="ECO:0000256" key="7">
    <source>
        <dbReference type="SAM" id="Phobius"/>
    </source>
</evidence>
<evidence type="ECO:0000313" key="10">
    <source>
        <dbReference type="Proteomes" id="UP000596660"/>
    </source>
</evidence>
<gene>
    <name evidence="9" type="primary">LOC110700259</name>
</gene>
<evidence type="ECO:0000256" key="4">
    <source>
        <dbReference type="ARBA" id="ARBA00023180"/>
    </source>
</evidence>
<dbReference type="Pfam" id="PF00722">
    <property type="entry name" value="Glyco_hydro_16"/>
    <property type="match status" value="1"/>
</dbReference>
<dbReference type="PROSITE" id="PS51762">
    <property type="entry name" value="GH16_2"/>
    <property type="match status" value="1"/>
</dbReference>
<dbReference type="CDD" id="cd02176">
    <property type="entry name" value="GH16_XET"/>
    <property type="match status" value="1"/>
</dbReference>
<feature type="domain" description="GH16" evidence="8">
    <location>
        <begin position="75"/>
        <end position="290"/>
    </location>
</feature>
<reference evidence="9" key="2">
    <citation type="submission" date="2021-03" db="UniProtKB">
        <authorList>
            <consortium name="EnsemblPlants"/>
        </authorList>
    </citation>
    <scope>IDENTIFICATION</scope>
</reference>
<comment type="function">
    <text evidence="6">Catalyzes xyloglucan endohydrolysis (XEH) and/or endotransglycosylation (XET). Cleaves and religates xyloglucan polymers, an essential constituent of the primary cell wall, and thereby participates in cell wall construction of growing tissues.</text>
</comment>
<dbReference type="SUPFAM" id="SSF49899">
    <property type="entry name" value="Concanavalin A-like lectins/glucanases"/>
    <property type="match status" value="1"/>
</dbReference>
<dbReference type="Gramene" id="AUR62008061-RA">
    <property type="protein sequence ID" value="AUR62008061-RA:cds"/>
    <property type="gene ID" value="AUR62008061"/>
</dbReference>
<dbReference type="OMA" id="HEIPTME"/>
<dbReference type="Pfam" id="PF06955">
    <property type="entry name" value="XET_C"/>
    <property type="match status" value="1"/>
</dbReference>
<dbReference type="InterPro" id="IPR016455">
    <property type="entry name" value="XTH"/>
</dbReference>
<evidence type="ECO:0000256" key="3">
    <source>
        <dbReference type="ARBA" id="ARBA00023157"/>
    </source>
</evidence>
<evidence type="ECO:0000256" key="2">
    <source>
        <dbReference type="ARBA" id="ARBA00022801"/>
    </source>
</evidence>
<feature type="transmembrane region" description="Helical" evidence="7">
    <location>
        <begin position="12"/>
        <end position="34"/>
    </location>
</feature>
<keyword evidence="10" id="KW-1185">Reference proteome</keyword>
<comment type="subcellular location">
    <subcellularLocation>
        <location evidence="6">Secreted</location>
        <location evidence="6">Cell wall</location>
    </subcellularLocation>
    <subcellularLocation>
        <location evidence="6">Secreted</location>
        <location evidence="6">Extracellular space</location>
        <location evidence="6">Apoplast</location>
    </subcellularLocation>
</comment>
<dbReference type="RefSeq" id="XP_021733463.1">
    <property type="nucleotide sequence ID" value="XM_021877771.1"/>
</dbReference>
<dbReference type="PANTHER" id="PTHR31062">
    <property type="entry name" value="XYLOGLUCAN ENDOTRANSGLUCOSYLASE/HYDROLASE PROTEIN 8-RELATED"/>
    <property type="match status" value="1"/>
</dbReference>
<name>A0A803L872_CHEQI</name>
<evidence type="ECO:0000256" key="1">
    <source>
        <dbReference type="ARBA" id="ARBA00022679"/>
    </source>
</evidence>
<dbReference type="OrthoDB" id="4781at2759"/>
<dbReference type="InterPro" id="IPR044791">
    <property type="entry name" value="Beta-glucanase/XTH"/>
</dbReference>
<dbReference type="InterPro" id="IPR013320">
    <property type="entry name" value="ConA-like_dom_sf"/>
</dbReference>
<keyword evidence="1 6" id="KW-0808">Transferase</keyword>
<evidence type="ECO:0000256" key="5">
    <source>
        <dbReference type="ARBA" id="ARBA00023295"/>
    </source>
</evidence>
<keyword evidence="7" id="KW-0812">Transmembrane</keyword>
<comment type="similarity">
    <text evidence="6">Belongs to the glycosyl hydrolase 16 family.</text>
</comment>
<dbReference type="EC" id="2.4.1.207" evidence="6"/>
<dbReference type="GO" id="GO:0048046">
    <property type="term" value="C:apoplast"/>
    <property type="evidence" value="ECO:0007669"/>
    <property type="project" value="UniProtKB-SubCell"/>
</dbReference>
<keyword evidence="7" id="KW-1133">Transmembrane helix</keyword>
<dbReference type="Gene3D" id="2.60.120.200">
    <property type="match status" value="1"/>
</dbReference>
<keyword evidence="5 6" id="KW-0326">Glycosidase</keyword>
<dbReference type="InterPro" id="IPR010713">
    <property type="entry name" value="XET_C"/>
</dbReference>